<dbReference type="GO" id="GO:0051213">
    <property type="term" value="F:dioxygenase activity"/>
    <property type="evidence" value="ECO:0007669"/>
    <property type="project" value="UniProtKB-KW"/>
</dbReference>
<dbReference type="AlphaFoldDB" id="A0A8J9ZP31"/>
<dbReference type="OrthoDB" id="406634at2759"/>
<dbReference type="EMBL" id="OV696688">
    <property type="protein sequence ID" value="CAH1259077.1"/>
    <property type="molecule type" value="Genomic_DNA"/>
</dbReference>
<name>A0A8J9ZP31_BRALA</name>
<evidence type="ECO:0000259" key="7">
    <source>
        <dbReference type="Pfam" id="PF06155"/>
    </source>
</evidence>
<evidence type="ECO:0000256" key="4">
    <source>
        <dbReference type="ARBA" id="ARBA00022964"/>
    </source>
</evidence>
<keyword evidence="6" id="KW-0408">Iron</keyword>
<dbReference type="GO" id="GO:0046872">
    <property type="term" value="F:metal ion binding"/>
    <property type="evidence" value="ECO:0007669"/>
    <property type="project" value="UniProtKB-KW"/>
</dbReference>
<dbReference type="InterPro" id="IPR010376">
    <property type="entry name" value="GBBH-like_N"/>
</dbReference>
<evidence type="ECO:0000256" key="6">
    <source>
        <dbReference type="ARBA" id="ARBA00023004"/>
    </source>
</evidence>
<comment type="cofactor">
    <cofactor evidence="1">
        <name>Fe(2+)</name>
        <dbReference type="ChEBI" id="CHEBI:29033"/>
    </cofactor>
</comment>
<evidence type="ECO:0000256" key="1">
    <source>
        <dbReference type="ARBA" id="ARBA00001954"/>
    </source>
</evidence>
<organism evidence="8 9">
    <name type="scientific">Branchiostoma lanceolatum</name>
    <name type="common">Common lancelet</name>
    <name type="synonym">Amphioxus lanceolatum</name>
    <dbReference type="NCBI Taxonomy" id="7740"/>
    <lineage>
        <taxon>Eukaryota</taxon>
        <taxon>Metazoa</taxon>
        <taxon>Chordata</taxon>
        <taxon>Cephalochordata</taxon>
        <taxon>Leptocardii</taxon>
        <taxon>Amphioxiformes</taxon>
        <taxon>Branchiostomatidae</taxon>
        <taxon>Branchiostoma</taxon>
    </lineage>
</organism>
<dbReference type="InterPro" id="IPR038492">
    <property type="entry name" value="GBBH-like_N_sf"/>
</dbReference>
<protein>
    <submittedName>
        <fullName evidence="8">Hypp2145 protein</fullName>
    </submittedName>
</protein>
<evidence type="ECO:0000256" key="5">
    <source>
        <dbReference type="ARBA" id="ARBA00023002"/>
    </source>
</evidence>
<keyword evidence="5" id="KW-0560">Oxidoreductase</keyword>
<dbReference type="Proteomes" id="UP000838412">
    <property type="component" value="Chromosome 3"/>
</dbReference>
<sequence length="72" mass="8079">MERATLDSSSEAVEVEWSAGGVDRFPYIWLRDNCQCSECFQADLNKRLVLTSELDLDVSPVRAGVQGEFPLK</sequence>
<gene>
    <name evidence="8" type="primary">Hypp2145</name>
    <name evidence="8" type="ORF">BLAG_LOCUS16462</name>
</gene>
<evidence type="ECO:0000313" key="9">
    <source>
        <dbReference type="Proteomes" id="UP000838412"/>
    </source>
</evidence>
<dbReference type="FunFam" id="3.30.2020.30:FF:000002">
    <property type="entry name" value="Putative gamma-butyrobetaine dioxygenase"/>
    <property type="match status" value="1"/>
</dbReference>
<dbReference type="Gene3D" id="3.30.2020.30">
    <property type="match status" value="1"/>
</dbReference>
<evidence type="ECO:0000256" key="3">
    <source>
        <dbReference type="ARBA" id="ARBA00022723"/>
    </source>
</evidence>
<evidence type="ECO:0000256" key="2">
    <source>
        <dbReference type="ARBA" id="ARBA00008654"/>
    </source>
</evidence>
<dbReference type="Pfam" id="PF06155">
    <property type="entry name" value="GBBH-like_N"/>
    <property type="match status" value="1"/>
</dbReference>
<keyword evidence="3" id="KW-0479">Metal-binding</keyword>
<proteinExistence type="inferred from homology"/>
<keyword evidence="4" id="KW-0223">Dioxygenase</keyword>
<evidence type="ECO:0000313" key="8">
    <source>
        <dbReference type="EMBL" id="CAH1259077.1"/>
    </source>
</evidence>
<feature type="domain" description="Gamma-butyrobetaine hydroxylase-like N-terminal" evidence="7">
    <location>
        <begin position="6"/>
        <end position="64"/>
    </location>
</feature>
<accession>A0A8J9ZP31</accession>
<comment type="similarity">
    <text evidence="2">Belongs to the gamma-BBH/TMLD family.</text>
</comment>
<keyword evidence="9" id="KW-1185">Reference proteome</keyword>
<reference evidence="8" key="1">
    <citation type="submission" date="2022-01" db="EMBL/GenBank/DDBJ databases">
        <authorList>
            <person name="Braso-Vives M."/>
        </authorList>
    </citation>
    <scope>NUCLEOTIDE SEQUENCE</scope>
</reference>